<accession>F9NYF8</accession>
<dbReference type="STRING" id="1574624.GCA_001642025_01013"/>
<dbReference type="InterPro" id="IPR016181">
    <property type="entry name" value="Acyl_CoA_acyltransferase"/>
</dbReference>
<dbReference type="Proteomes" id="UP000007832">
    <property type="component" value="Unassembled WGS sequence"/>
</dbReference>
<dbReference type="AlphaFoldDB" id="F9NYF8"/>
<protein>
    <recommendedName>
        <fullName evidence="1">N-acetyltransferase domain-containing protein</fullName>
    </recommendedName>
</protein>
<evidence type="ECO:0000313" key="2">
    <source>
        <dbReference type="EMBL" id="EGR92630.1"/>
    </source>
</evidence>
<sequence>MEAQRRQRRRQTQEGDMSEHVVFRDMRPEDVKVITFGEPGSLIDRIDRPDVVARVALYESRIVGYAVSWLAVVHRTRRFVDVEVHPDSRGRRIGTRLVRQIQQRVDRPLATKAIAGSDAENFILSLGGEVYASCSPFELPRRHFGRAIEALGEVSLGPGGAISGAALAPGVLETLWEQMYVWMHASWSPVDAGEAAHEALRQELEDLDAEATRVGLVDGQPAAVAFVFVDENPTVVAETVQVDTPAGDEAVASAMSSVITWAEDAGYKRINFDGHRSDPHFGPLAARLPLEGASLNLMEISVLPADDGGDAADDGATVA</sequence>
<dbReference type="PROSITE" id="PS51186">
    <property type="entry name" value="GNAT"/>
    <property type="match status" value="1"/>
</dbReference>
<dbReference type="InterPro" id="IPR000182">
    <property type="entry name" value="GNAT_dom"/>
</dbReference>
<dbReference type="GO" id="GO:0016747">
    <property type="term" value="F:acyltransferase activity, transferring groups other than amino-acyl groups"/>
    <property type="evidence" value="ECO:0007669"/>
    <property type="project" value="InterPro"/>
</dbReference>
<proteinExistence type="predicted"/>
<name>F9NYF8_9ACTN</name>
<evidence type="ECO:0000259" key="1">
    <source>
        <dbReference type="PROSITE" id="PS51186"/>
    </source>
</evidence>
<feature type="domain" description="N-acetyltransferase" evidence="1">
    <location>
        <begin position="21"/>
        <end position="155"/>
    </location>
</feature>
<dbReference type="Pfam" id="PF00583">
    <property type="entry name" value="Acetyltransf_1"/>
    <property type="match status" value="1"/>
</dbReference>
<dbReference type="CDD" id="cd04301">
    <property type="entry name" value="NAT_SF"/>
    <property type="match status" value="1"/>
</dbReference>
<dbReference type="PATRIC" id="fig|1051006.4.peg.2204"/>
<dbReference type="eggNOG" id="COG0456">
    <property type="taxonomic scope" value="Bacteria"/>
</dbReference>
<dbReference type="SUPFAM" id="SSF55729">
    <property type="entry name" value="Acyl-CoA N-acyltransferases (Nat)"/>
    <property type="match status" value="2"/>
</dbReference>
<evidence type="ECO:0000313" key="3">
    <source>
        <dbReference type="Proteomes" id="UP000007832"/>
    </source>
</evidence>
<dbReference type="EMBL" id="AFUN01000048">
    <property type="protein sequence ID" value="EGR92630.1"/>
    <property type="molecule type" value="Genomic_DNA"/>
</dbReference>
<dbReference type="Gene3D" id="3.40.630.30">
    <property type="match status" value="1"/>
</dbReference>
<comment type="caution">
    <text evidence="2">The sequence shown here is derived from an EMBL/GenBank/DDBJ whole genome shotgun (WGS) entry which is preliminary data.</text>
</comment>
<organism evidence="2 3">
    <name type="scientific">[Propionibacterium] namnetense SK182B-JCVI</name>
    <dbReference type="NCBI Taxonomy" id="1051006"/>
    <lineage>
        <taxon>Bacteria</taxon>
        <taxon>Bacillati</taxon>
        <taxon>Actinomycetota</taxon>
        <taxon>Actinomycetes</taxon>
        <taxon>Propionibacteriales</taxon>
        <taxon>Propionibacteriaceae</taxon>
        <taxon>Cutibacterium</taxon>
    </lineage>
</organism>
<gene>
    <name evidence="2" type="ORF">HMPREF1162_2244</name>
</gene>
<dbReference type="RefSeq" id="WP_002550290.1">
    <property type="nucleotide sequence ID" value="NZ_AFUN01000048.1"/>
</dbReference>
<reference evidence="2 3" key="1">
    <citation type="submission" date="2011-07" db="EMBL/GenBank/DDBJ databases">
        <title>Genome Sequence of Propionibacterium acnes SK182B-JCVI.</title>
        <authorList>
            <person name="Durkin A.S."/>
            <person name="Madupu R."/>
            <person name="Hostetler J."/>
            <person name="Radune D."/>
            <person name="Torralba M."/>
            <person name="Methe B."/>
            <person name="Sutton G."/>
            <person name="Strausberg R.L."/>
            <person name="Nelson K.E."/>
        </authorList>
    </citation>
    <scope>NUCLEOTIDE SEQUENCE [LARGE SCALE GENOMIC DNA]</scope>
    <source>
        <strain evidence="2 3">SK182B-JCVI</strain>
    </source>
</reference>